<evidence type="ECO:0000313" key="5">
    <source>
        <dbReference type="EMBL" id="QDU04421.1"/>
    </source>
</evidence>
<dbReference type="InterPro" id="IPR011990">
    <property type="entry name" value="TPR-like_helical_dom_sf"/>
</dbReference>
<keyword evidence="1" id="KW-0677">Repeat</keyword>
<sequence length="242" mass="26771" precursor="true">MRIQSSETKLLLLLACLLVQPGCAGLKNALPVVSKSKDHLPLKSVDQHTKAEACRLTGLELAAHEKDEHAISQLEQARKLEPELKGVAYPLAVLYDRQGRLDAAQREYERALLESPKDADLRNDYGYFLYSRKSYDESKKQLEQALKLKQTHPKARINLAMTLAAEGRLEEAHAQFEEALGPAAAHHNIGLILFKSGRREEALAHLQQAAQIDPSLNSQTLLTALSNETAGRSAVMPASYTE</sequence>
<evidence type="ECO:0000313" key="6">
    <source>
        <dbReference type="Proteomes" id="UP000320722"/>
    </source>
</evidence>
<dbReference type="InterPro" id="IPR019734">
    <property type="entry name" value="TPR_rpt"/>
</dbReference>
<dbReference type="Pfam" id="PF07719">
    <property type="entry name" value="TPR_2"/>
    <property type="match status" value="1"/>
</dbReference>
<gene>
    <name evidence="5" type="primary">yrrB_4</name>
    <name evidence="5" type="ORF">V6x_41490</name>
</gene>
<dbReference type="AlphaFoldDB" id="A0A517WGP5"/>
<organism evidence="5 6">
    <name type="scientific">Gimesia chilikensis</name>
    <dbReference type="NCBI Taxonomy" id="2605989"/>
    <lineage>
        <taxon>Bacteria</taxon>
        <taxon>Pseudomonadati</taxon>
        <taxon>Planctomycetota</taxon>
        <taxon>Planctomycetia</taxon>
        <taxon>Planctomycetales</taxon>
        <taxon>Planctomycetaceae</taxon>
        <taxon>Gimesia</taxon>
    </lineage>
</organism>
<dbReference type="PANTHER" id="PTHR44858:SF1">
    <property type="entry name" value="UDP-N-ACETYLGLUCOSAMINE--PEPTIDE N-ACETYLGLUCOSAMINYLTRANSFERASE SPINDLY-RELATED"/>
    <property type="match status" value="1"/>
</dbReference>
<proteinExistence type="predicted"/>
<dbReference type="SMART" id="SM00028">
    <property type="entry name" value="TPR"/>
    <property type="match status" value="4"/>
</dbReference>
<keyword evidence="2 3" id="KW-0802">TPR repeat</keyword>
<dbReference type="Pfam" id="PF13432">
    <property type="entry name" value="TPR_16"/>
    <property type="match status" value="1"/>
</dbReference>
<dbReference type="SUPFAM" id="SSF48452">
    <property type="entry name" value="TPR-like"/>
    <property type="match status" value="1"/>
</dbReference>
<dbReference type="InterPro" id="IPR011717">
    <property type="entry name" value="TPR-4"/>
</dbReference>
<dbReference type="GO" id="GO:0042802">
    <property type="term" value="F:identical protein binding"/>
    <property type="evidence" value="ECO:0007669"/>
    <property type="project" value="InterPro"/>
</dbReference>
<keyword evidence="4" id="KW-0732">Signal</keyword>
<evidence type="ECO:0000256" key="2">
    <source>
        <dbReference type="ARBA" id="ARBA00022803"/>
    </source>
</evidence>
<feature type="chain" id="PRO_5021911059" evidence="4">
    <location>
        <begin position="25"/>
        <end position="242"/>
    </location>
</feature>
<dbReference type="GO" id="GO:0009279">
    <property type="term" value="C:cell outer membrane"/>
    <property type="evidence" value="ECO:0007669"/>
    <property type="project" value="TreeGrafter"/>
</dbReference>
<dbReference type="RefSeq" id="WP_145042199.1">
    <property type="nucleotide sequence ID" value="NZ_CP036347.1"/>
</dbReference>
<accession>A0A517WGP5</accession>
<dbReference type="PROSITE" id="PS50005">
    <property type="entry name" value="TPR"/>
    <property type="match status" value="2"/>
</dbReference>
<dbReference type="EMBL" id="CP036347">
    <property type="protein sequence ID" value="QDU04421.1"/>
    <property type="molecule type" value="Genomic_DNA"/>
</dbReference>
<feature type="signal peptide" evidence="4">
    <location>
        <begin position="1"/>
        <end position="24"/>
    </location>
</feature>
<protein>
    <submittedName>
        <fullName evidence="5">TPR repeat-containing protein YrrB</fullName>
    </submittedName>
</protein>
<evidence type="ECO:0000256" key="3">
    <source>
        <dbReference type="PROSITE-ProRule" id="PRU00339"/>
    </source>
</evidence>
<feature type="repeat" description="TPR" evidence="3">
    <location>
        <begin position="183"/>
        <end position="216"/>
    </location>
</feature>
<dbReference type="PANTHER" id="PTHR44858">
    <property type="entry name" value="TETRATRICOPEPTIDE REPEAT PROTEIN 6"/>
    <property type="match status" value="1"/>
</dbReference>
<evidence type="ECO:0000256" key="1">
    <source>
        <dbReference type="ARBA" id="ARBA00022737"/>
    </source>
</evidence>
<dbReference type="PROSITE" id="PS50293">
    <property type="entry name" value="TPR_REGION"/>
    <property type="match status" value="1"/>
</dbReference>
<dbReference type="InterPro" id="IPR050498">
    <property type="entry name" value="Ycf3"/>
</dbReference>
<dbReference type="GO" id="GO:0046813">
    <property type="term" value="P:receptor-mediated virion attachment to host cell"/>
    <property type="evidence" value="ECO:0007669"/>
    <property type="project" value="TreeGrafter"/>
</dbReference>
<evidence type="ECO:0000256" key="4">
    <source>
        <dbReference type="SAM" id="SignalP"/>
    </source>
</evidence>
<dbReference type="Pfam" id="PF07721">
    <property type="entry name" value="TPR_4"/>
    <property type="match status" value="1"/>
</dbReference>
<feature type="repeat" description="TPR" evidence="3">
    <location>
        <begin position="85"/>
        <end position="118"/>
    </location>
</feature>
<dbReference type="Proteomes" id="UP000320722">
    <property type="component" value="Chromosome"/>
</dbReference>
<dbReference type="InterPro" id="IPR013105">
    <property type="entry name" value="TPR_2"/>
</dbReference>
<dbReference type="Gene3D" id="1.25.40.10">
    <property type="entry name" value="Tetratricopeptide repeat domain"/>
    <property type="match status" value="3"/>
</dbReference>
<reference evidence="5 6" key="1">
    <citation type="submission" date="2019-02" db="EMBL/GenBank/DDBJ databases">
        <title>Deep-cultivation of Planctomycetes and their phenomic and genomic characterization uncovers novel biology.</title>
        <authorList>
            <person name="Wiegand S."/>
            <person name="Jogler M."/>
            <person name="Boedeker C."/>
            <person name="Pinto D."/>
            <person name="Vollmers J."/>
            <person name="Rivas-Marin E."/>
            <person name="Kohn T."/>
            <person name="Peeters S.H."/>
            <person name="Heuer A."/>
            <person name="Rast P."/>
            <person name="Oberbeckmann S."/>
            <person name="Bunk B."/>
            <person name="Jeske O."/>
            <person name="Meyerdierks A."/>
            <person name="Storesund J.E."/>
            <person name="Kallscheuer N."/>
            <person name="Luecker S."/>
            <person name="Lage O.M."/>
            <person name="Pohl T."/>
            <person name="Merkel B.J."/>
            <person name="Hornburger P."/>
            <person name="Mueller R.-W."/>
            <person name="Bruemmer F."/>
            <person name="Labrenz M."/>
            <person name="Spormann A.M."/>
            <person name="Op den Camp H."/>
            <person name="Overmann J."/>
            <person name="Amann R."/>
            <person name="Jetten M.S.M."/>
            <person name="Mascher T."/>
            <person name="Medema M.H."/>
            <person name="Devos D.P."/>
            <person name="Kaster A.-K."/>
            <person name="Ovreas L."/>
            <person name="Rohde M."/>
            <person name="Galperin M.Y."/>
            <person name="Jogler C."/>
        </authorList>
    </citation>
    <scope>NUCLEOTIDE SEQUENCE [LARGE SCALE GENOMIC DNA]</scope>
    <source>
        <strain evidence="5 6">V6</strain>
    </source>
</reference>
<name>A0A517WGP5_9PLAN</name>